<accession>A0ABU6YQF0</accession>
<sequence length="142" mass="16142">MSLSVIHRPPPLLCTALYLSSTHLRHASLLLRLLFSLLTPVEENRLCKTISDGVSSSLHGGLVNPLYTRHCPPSFWLLVIHASKNRDSKTPSFSFIPKFRTVFQDPCPCFQNLPLIVNLSLNHCVRASLCILWFTTRFVYCF</sequence>
<protein>
    <recommendedName>
        <fullName evidence="3">Secreted protein</fullName>
    </recommendedName>
</protein>
<evidence type="ECO:0008006" key="3">
    <source>
        <dbReference type="Google" id="ProtNLM"/>
    </source>
</evidence>
<evidence type="ECO:0000313" key="2">
    <source>
        <dbReference type="Proteomes" id="UP001341840"/>
    </source>
</evidence>
<proteinExistence type="predicted"/>
<dbReference type="EMBL" id="JASCZI010242636">
    <property type="protein sequence ID" value="MED6211661.1"/>
    <property type="molecule type" value="Genomic_DNA"/>
</dbReference>
<gene>
    <name evidence="1" type="ORF">PIB30_075916</name>
</gene>
<name>A0ABU6YQF0_9FABA</name>
<evidence type="ECO:0000313" key="1">
    <source>
        <dbReference type="EMBL" id="MED6211661.1"/>
    </source>
</evidence>
<keyword evidence="2" id="KW-1185">Reference proteome</keyword>
<organism evidence="1 2">
    <name type="scientific">Stylosanthes scabra</name>
    <dbReference type="NCBI Taxonomy" id="79078"/>
    <lineage>
        <taxon>Eukaryota</taxon>
        <taxon>Viridiplantae</taxon>
        <taxon>Streptophyta</taxon>
        <taxon>Embryophyta</taxon>
        <taxon>Tracheophyta</taxon>
        <taxon>Spermatophyta</taxon>
        <taxon>Magnoliopsida</taxon>
        <taxon>eudicotyledons</taxon>
        <taxon>Gunneridae</taxon>
        <taxon>Pentapetalae</taxon>
        <taxon>rosids</taxon>
        <taxon>fabids</taxon>
        <taxon>Fabales</taxon>
        <taxon>Fabaceae</taxon>
        <taxon>Papilionoideae</taxon>
        <taxon>50 kb inversion clade</taxon>
        <taxon>dalbergioids sensu lato</taxon>
        <taxon>Dalbergieae</taxon>
        <taxon>Pterocarpus clade</taxon>
        <taxon>Stylosanthes</taxon>
    </lineage>
</organism>
<dbReference type="Proteomes" id="UP001341840">
    <property type="component" value="Unassembled WGS sequence"/>
</dbReference>
<comment type="caution">
    <text evidence="1">The sequence shown here is derived from an EMBL/GenBank/DDBJ whole genome shotgun (WGS) entry which is preliminary data.</text>
</comment>
<reference evidence="1 2" key="1">
    <citation type="journal article" date="2023" name="Plants (Basel)">
        <title>Bridging the Gap: Combining Genomics and Transcriptomics Approaches to Understand Stylosanthes scabra, an Orphan Legume from the Brazilian Caatinga.</title>
        <authorList>
            <person name="Ferreira-Neto J.R.C."/>
            <person name="da Silva M.D."/>
            <person name="Binneck E."/>
            <person name="de Melo N.F."/>
            <person name="da Silva R.H."/>
            <person name="de Melo A.L.T.M."/>
            <person name="Pandolfi V."/>
            <person name="Bustamante F.O."/>
            <person name="Brasileiro-Vidal A.C."/>
            <person name="Benko-Iseppon A.M."/>
        </authorList>
    </citation>
    <scope>NUCLEOTIDE SEQUENCE [LARGE SCALE GENOMIC DNA]</scope>
    <source>
        <tissue evidence="1">Leaves</tissue>
    </source>
</reference>